<dbReference type="InterPro" id="IPR013342">
    <property type="entry name" value="Mandelate_racemase_C"/>
</dbReference>
<dbReference type="SUPFAM" id="SSF54826">
    <property type="entry name" value="Enolase N-terminal domain-like"/>
    <property type="match status" value="1"/>
</dbReference>
<dbReference type="InterPro" id="IPR018110">
    <property type="entry name" value="Mandel_Rmase/mucon_lact_enz_CS"/>
</dbReference>
<keyword evidence="3" id="KW-0460">Magnesium</keyword>
<gene>
    <name evidence="5" type="ORF">E4633_14115</name>
</gene>
<reference evidence="5 6" key="1">
    <citation type="submission" date="2019-04" db="EMBL/GenBank/DDBJ databases">
        <title>Geobacter oryzae sp. nov., ferric-reducing bacteria isolated from paddy soil.</title>
        <authorList>
            <person name="Xu Z."/>
            <person name="Masuda Y."/>
            <person name="Itoh H."/>
            <person name="Senoo K."/>
        </authorList>
    </citation>
    <scope>NUCLEOTIDE SEQUENCE [LARGE SCALE GENOMIC DNA]</scope>
    <source>
        <strain evidence="5 6">Red111</strain>
    </source>
</reference>
<protein>
    <submittedName>
        <fullName evidence="5">Mandelate racemase</fullName>
    </submittedName>
</protein>
<dbReference type="EMBL" id="SRSC01000003">
    <property type="protein sequence ID" value="TGU71452.1"/>
    <property type="molecule type" value="Genomic_DNA"/>
</dbReference>
<dbReference type="AlphaFoldDB" id="A0A4V3NZE8"/>
<dbReference type="Gene3D" id="3.30.390.10">
    <property type="entry name" value="Enolase-like, N-terminal domain"/>
    <property type="match status" value="1"/>
</dbReference>
<dbReference type="RefSeq" id="WP_135871061.1">
    <property type="nucleotide sequence ID" value="NZ_SRSC01000003.1"/>
</dbReference>
<dbReference type="InterPro" id="IPR029017">
    <property type="entry name" value="Enolase-like_N"/>
</dbReference>
<dbReference type="InterPro" id="IPR013341">
    <property type="entry name" value="Mandelate_racemase_N_dom"/>
</dbReference>
<dbReference type="GO" id="GO:0016052">
    <property type="term" value="P:carbohydrate catabolic process"/>
    <property type="evidence" value="ECO:0007669"/>
    <property type="project" value="TreeGrafter"/>
</dbReference>
<keyword evidence="2" id="KW-0479">Metal-binding</keyword>
<dbReference type="GO" id="GO:0016836">
    <property type="term" value="F:hydro-lyase activity"/>
    <property type="evidence" value="ECO:0007669"/>
    <property type="project" value="TreeGrafter"/>
</dbReference>
<evidence type="ECO:0000256" key="2">
    <source>
        <dbReference type="ARBA" id="ARBA00022723"/>
    </source>
</evidence>
<dbReference type="InterPro" id="IPR036849">
    <property type="entry name" value="Enolase-like_C_sf"/>
</dbReference>
<evidence type="ECO:0000259" key="4">
    <source>
        <dbReference type="SMART" id="SM00922"/>
    </source>
</evidence>
<dbReference type="InterPro" id="IPR029065">
    <property type="entry name" value="Enolase_C-like"/>
</dbReference>
<evidence type="ECO:0000313" key="5">
    <source>
        <dbReference type="EMBL" id="TGU71452.1"/>
    </source>
</evidence>
<accession>A0A4V3NZE8</accession>
<evidence type="ECO:0000256" key="3">
    <source>
        <dbReference type="ARBA" id="ARBA00022842"/>
    </source>
</evidence>
<dbReference type="GO" id="GO:0009063">
    <property type="term" value="P:amino acid catabolic process"/>
    <property type="evidence" value="ECO:0007669"/>
    <property type="project" value="InterPro"/>
</dbReference>
<comment type="caution">
    <text evidence="5">The sequence shown here is derived from an EMBL/GenBank/DDBJ whole genome shotgun (WGS) entry which is preliminary data.</text>
</comment>
<name>A0A4V3NZE8_9BACT</name>
<sequence>MRNTVERVEVMAYRIPTEEPEPDGTCLWDETVMVAVHLYSKGVRGFGYSYAHASAATLIRDRLGELVRGRDPFDIPGCWLALNGALRNLGDAGIGMMAVAAVDAALWDLKARLLELPLVSLMGGARESVPVYGSGGFTSYTVDKLQRQLAGWVECGIGRVKMKVGRDAGADPERVASARRAIGPEAELMVDANGGYARKEALRLARLFAAQGVTWFEEPVPHRDREGLRLVRDLAPEGMEVSCGEYGFNARYFLDLLRDGCVDVMQADATRCGVTGFLEAASLCRAWQIPLSSHCAPALHLHLCCAAAPVRHLEYFHDHVRIERTLLEGVIEPRDGALFPDLTRHGHGLSLREDEAKRFEI</sequence>
<evidence type="ECO:0000256" key="1">
    <source>
        <dbReference type="ARBA" id="ARBA00001946"/>
    </source>
</evidence>
<proteinExistence type="predicted"/>
<dbReference type="SFLD" id="SFLDS00001">
    <property type="entry name" value="Enolase"/>
    <property type="match status" value="1"/>
</dbReference>
<dbReference type="InterPro" id="IPR046945">
    <property type="entry name" value="RHMD-like"/>
</dbReference>
<dbReference type="SMART" id="SM00922">
    <property type="entry name" value="MR_MLE"/>
    <property type="match status" value="1"/>
</dbReference>
<dbReference type="Pfam" id="PF13378">
    <property type="entry name" value="MR_MLE_C"/>
    <property type="match status" value="1"/>
</dbReference>
<dbReference type="GO" id="GO:0000287">
    <property type="term" value="F:magnesium ion binding"/>
    <property type="evidence" value="ECO:0007669"/>
    <property type="project" value="TreeGrafter"/>
</dbReference>
<evidence type="ECO:0000313" key="6">
    <source>
        <dbReference type="Proteomes" id="UP000306416"/>
    </source>
</evidence>
<dbReference type="Pfam" id="PF02746">
    <property type="entry name" value="MR_MLE_N"/>
    <property type="match status" value="1"/>
</dbReference>
<dbReference type="CDD" id="cd03328">
    <property type="entry name" value="MR_like_3"/>
    <property type="match status" value="1"/>
</dbReference>
<organism evidence="5 6">
    <name type="scientific">Geomonas terrae</name>
    <dbReference type="NCBI Taxonomy" id="2562681"/>
    <lineage>
        <taxon>Bacteria</taxon>
        <taxon>Pseudomonadati</taxon>
        <taxon>Thermodesulfobacteriota</taxon>
        <taxon>Desulfuromonadia</taxon>
        <taxon>Geobacterales</taxon>
        <taxon>Geobacteraceae</taxon>
        <taxon>Geomonas</taxon>
    </lineage>
</organism>
<dbReference type="PANTHER" id="PTHR13794:SF58">
    <property type="entry name" value="MITOCHONDRIAL ENOLASE SUPERFAMILY MEMBER 1"/>
    <property type="match status" value="1"/>
</dbReference>
<dbReference type="Gene3D" id="3.20.20.120">
    <property type="entry name" value="Enolase-like C-terminal domain"/>
    <property type="match status" value="1"/>
</dbReference>
<feature type="domain" description="Mandelate racemase/muconate lactonizing enzyme C-terminal" evidence="4">
    <location>
        <begin position="142"/>
        <end position="238"/>
    </location>
</feature>
<dbReference type="PANTHER" id="PTHR13794">
    <property type="entry name" value="ENOLASE SUPERFAMILY, MANDELATE RACEMASE"/>
    <property type="match status" value="1"/>
</dbReference>
<keyword evidence="6" id="KW-1185">Reference proteome</keyword>
<dbReference type="PROSITE" id="PS00908">
    <property type="entry name" value="MR_MLE_1"/>
    <property type="match status" value="1"/>
</dbReference>
<dbReference type="SUPFAM" id="SSF51604">
    <property type="entry name" value="Enolase C-terminal domain-like"/>
    <property type="match status" value="1"/>
</dbReference>
<dbReference type="Proteomes" id="UP000306416">
    <property type="component" value="Unassembled WGS sequence"/>
</dbReference>
<comment type="cofactor">
    <cofactor evidence="1">
        <name>Mg(2+)</name>
        <dbReference type="ChEBI" id="CHEBI:18420"/>
    </cofactor>
</comment>
<dbReference type="SFLD" id="SFLDG00179">
    <property type="entry name" value="mandelate_racemase"/>
    <property type="match status" value="1"/>
</dbReference>